<dbReference type="InterPro" id="IPR035906">
    <property type="entry name" value="MetI-like_sf"/>
</dbReference>
<dbReference type="Proteomes" id="UP000315364">
    <property type="component" value="Chromosome"/>
</dbReference>
<feature type="transmembrane region" description="Helical" evidence="9">
    <location>
        <begin position="75"/>
        <end position="99"/>
    </location>
</feature>
<dbReference type="PANTHER" id="PTHR43386:SF1">
    <property type="entry name" value="D,D-DIPEPTIDE TRANSPORT SYSTEM PERMEASE PROTEIN DDPC-RELATED"/>
    <property type="match status" value="1"/>
</dbReference>
<keyword evidence="12" id="KW-1185">Reference proteome</keyword>
<evidence type="ECO:0000259" key="10">
    <source>
        <dbReference type="PROSITE" id="PS50928"/>
    </source>
</evidence>
<evidence type="ECO:0000256" key="2">
    <source>
        <dbReference type="ARBA" id="ARBA00022448"/>
    </source>
</evidence>
<dbReference type="OrthoDB" id="7265679at2"/>
<comment type="subcellular location">
    <subcellularLocation>
        <location evidence="1 9">Cell membrane</location>
        <topology evidence="1 9">Multi-pass membrane protein</topology>
    </subcellularLocation>
</comment>
<dbReference type="KEGG" id="dea:FPZ08_20265"/>
<feature type="transmembrane region" description="Helical" evidence="9">
    <location>
        <begin position="237"/>
        <end position="258"/>
    </location>
</feature>
<keyword evidence="6" id="KW-0653">Protein transport</keyword>
<evidence type="ECO:0000256" key="6">
    <source>
        <dbReference type="ARBA" id="ARBA00022927"/>
    </source>
</evidence>
<dbReference type="InterPro" id="IPR050366">
    <property type="entry name" value="BP-dependent_transpt_permease"/>
</dbReference>
<evidence type="ECO:0000313" key="12">
    <source>
        <dbReference type="Proteomes" id="UP000315364"/>
    </source>
</evidence>
<dbReference type="Pfam" id="PF00528">
    <property type="entry name" value="BPD_transp_1"/>
    <property type="match status" value="1"/>
</dbReference>
<feature type="transmembrane region" description="Helical" evidence="9">
    <location>
        <begin position="191"/>
        <end position="216"/>
    </location>
</feature>
<protein>
    <submittedName>
        <fullName evidence="11">ABC transporter permease</fullName>
    </submittedName>
</protein>
<evidence type="ECO:0000313" key="11">
    <source>
        <dbReference type="EMBL" id="QDZ13399.1"/>
    </source>
</evidence>
<name>A0A5B8M066_9HYPH</name>
<feature type="transmembrane region" description="Helical" evidence="9">
    <location>
        <begin position="12"/>
        <end position="31"/>
    </location>
</feature>
<dbReference type="Pfam" id="PF12911">
    <property type="entry name" value="OppC_N"/>
    <property type="match status" value="1"/>
</dbReference>
<evidence type="ECO:0000256" key="5">
    <source>
        <dbReference type="ARBA" id="ARBA00022856"/>
    </source>
</evidence>
<dbReference type="InterPro" id="IPR000515">
    <property type="entry name" value="MetI-like"/>
</dbReference>
<dbReference type="Gene3D" id="1.10.3720.10">
    <property type="entry name" value="MetI-like"/>
    <property type="match status" value="1"/>
</dbReference>
<organism evidence="11 12">
    <name type="scientific">Devosia ginsengisoli</name>
    <dbReference type="NCBI Taxonomy" id="400770"/>
    <lineage>
        <taxon>Bacteria</taxon>
        <taxon>Pseudomonadati</taxon>
        <taxon>Pseudomonadota</taxon>
        <taxon>Alphaproteobacteria</taxon>
        <taxon>Hyphomicrobiales</taxon>
        <taxon>Devosiaceae</taxon>
        <taxon>Devosia</taxon>
    </lineage>
</organism>
<reference evidence="11 12" key="1">
    <citation type="submission" date="2019-07" db="EMBL/GenBank/DDBJ databases">
        <title>Full genome sequence of Devosia sp. Gsoil 520.</title>
        <authorList>
            <person name="Im W.-T."/>
        </authorList>
    </citation>
    <scope>NUCLEOTIDE SEQUENCE [LARGE SCALE GENOMIC DNA]</scope>
    <source>
        <strain evidence="11 12">Gsoil 520</strain>
    </source>
</reference>
<dbReference type="InterPro" id="IPR025966">
    <property type="entry name" value="OppC_N"/>
</dbReference>
<keyword evidence="8 9" id="KW-0472">Membrane</keyword>
<dbReference type="GO" id="GO:0055085">
    <property type="term" value="P:transmembrane transport"/>
    <property type="evidence" value="ECO:0007669"/>
    <property type="project" value="InterPro"/>
</dbReference>
<dbReference type="GO" id="GO:0015031">
    <property type="term" value="P:protein transport"/>
    <property type="evidence" value="ECO:0007669"/>
    <property type="project" value="UniProtKB-KW"/>
</dbReference>
<dbReference type="GO" id="GO:0005886">
    <property type="term" value="C:plasma membrane"/>
    <property type="evidence" value="ECO:0007669"/>
    <property type="project" value="UniProtKB-SubCell"/>
</dbReference>
<gene>
    <name evidence="11" type="ORF">FPZ08_20265</name>
</gene>
<keyword evidence="2 9" id="KW-0813">Transport</keyword>
<keyword evidence="4 9" id="KW-0812">Transmembrane</keyword>
<evidence type="ECO:0000256" key="7">
    <source>
        <dbReference type="ARBA" id="ARBA00022989"/>
    </source>
</evidence>
<feature type="domain" description="ABC transmembrane type-1" evidence="10">
    <location>
        <begin position="75"/>
        <end position="259"/>
    </location>
</feature>
<dbReference type="AlphaFoldDB" id="A0A5B8M066"/>
<sequence length="274" mass="29248">MSRRLFRSPTFAVGFSIVALLVLAATIGVWFSPYQPNSMDLTARLAAPGPQHWFGTDNFGRDIFTRVAVGSQMSLLVGLLVVVITGIGGALLGALAGYVRALDNIIMRVMDAFMAFPAMLLAIAITAALGPSLMNVVVALAVSYIPRTARIVRGTALVVREQQYVEAALVAGAHTRRVLLVHVLPNCLGSLIVQLTFVFAYAVLAEATLSYLGVGLPPPAPTWGNGIASGREYIVEAWWMSLFPGLAITFAVLGFNLLGDGLRDVLDPHLRAET</sequence>
<accession>A0A5B8M066</accession>
<feature type="transmembrane region" description="Helical" evidence="9">
    <location>
        <begin position="120"/>
        <end position="145"/>
    </location>
</feature>
<keyword evidence="5" id="KW-0571">Peptide transport</keyword>
<dbReference type="SUPFAM" id="SSF161098">
    <property type="entry name" value="MetI-like"/>
    <property type="match status" value="1"/>
</dbReference>
<dbReference type="CDD" id="cd06261">
    <property type="entry name" value="TM_PBP2"/>
    <property type="match status" value="1"/>
</dbReference>
<evidence type="ECO:0000256" key="4">
    <source>
        <dbReference type="ARBA" id="ARBA00022692"/>
    </source>
</evidence>
<proteinExistence type="inferred from homology"/>
<evidence type="ECO:0000256" key="1">
    <source>
        <dbReference type="ARBA" id="ARBA00004651"/>
    </source>
</evidence>
<evidence type="ECO:0000256" key="9">
    <source>
        <dbReference type="RuleBase" id="RU363032"/>
    </source>
</evidence>
<keyword evidence="3" id="KW-1003">Cell membrane</keyword>
<dbReference type="PROSITE" id="PS50928">
    <property type="entry name" value="ABC_TM1"/>
    <property type="match status" value="1"/>
</dbReference>
<evidence type="ECO:0000256" key="3">
    <source>
        <dbReference type="ARBA" id="ARBA00022475"/>
    </source>
</evidence>
<comment type="similarity">
    <text evidence="9">Belongs to the binding-protein-dependent transport system permease family.</text>
</comment>
<evidence type="ECO:0000256" key="8">
    <source>
        <dbReference type="ARBA" id="ARBA00023136"/>
    </source>
</evidence>
<dbReference type="PANTHER" id="PTHR43386">
    <property type="entry name" value="OLIGOPEPTIDE TRANSPORT SYSTEM PERMEASE PROTEIN APPC"/>
    <property type="match status" value="1"/>
</dbReference>
<keyword evidence="7 9" id="KW-1133">Transmembrane helix</keyword>
<dbReference type="GO" id="GO:0015833">
    <property type="term" value="P:peptide transport"/>
    <property type="evidence" value="ECO:0007669"/>
    <property type="project" value="UniProtKB-KW"/>
</dbReference>
<dbReference type="EMBL" id="CP042304">
    <property type="protein sequence ID" value="QDZ13399.1"/>
    <property type="molecule type" value="Genomic_DNA"/>
</dbReference>